<keyword evidence="2" id="KW-0560">Oxidoreductase</keyword>
<dbReference type="EMBL" id="JARVKF010000413">
    <property type="protein sequence ID" value="KAK9415753.1"/>
    <property type="molecule type" value="Genomic_DNA"/>
</dbReference>
<protein>
    <submittedName>
        <fullName evidence="4">FMN-dependent dehydrogenase</fullName>
    </submittedName>
</protein>
<evidence type="ECO:0000259" key="3">
    <source>
        <dbReference type="PROSITE" id="PS51349"/>
    </source>
</evidence>
<proteinExistence type="predicted"/>
<feature type="domain" description="FMN hydroxy acid dehydrogenase" evidence="3">
    <location>
        <begin position="85"/>
        <end position="197"/>
    </location>
</feature>
<evidence type="ECO:0000256" key="2">
    <source>
        <dbReference type="ARBA" id="ARBA00023002"/>
    </source>
</evidence>
<dbReference type="InterPro" id="IPR000262">
    <property type="entry name" value="FMN-dep_DH"/>
</dbReference>
<evidence type="ECO:0000313" key="4">
    <source>
        <dbReference type="EMBL" id="KAK9415753.1"/>
    </source>
</evidence>
<gene>
    <name evidence="4" type="ORF">SUNI508_10231</name>
</gene>
<reference evidence="4 5" key="1">
    <citation type="journal article" date="2024" name="J. Plant Pathol.">
        <title>Sequence and assembly of the genome of Seiridium unicorne, isolate CBS 538.82, causal agent of cypress canker disease.</title>
        <authorList>
            <person name="Scali E."/>
            <person name="Rocca G.D."/>
            <person name="Danti R."/>
            <person name="Garbelotto M."/>
            <person name="Barberini S."/>
            <person name="Baroncelli R."/>
            <person name="Emiliani G."/>
        </authorList>
    </citation>
    <scope>NUCLEOTIDE SEQUENCE [LARGE SCALE GENOMIC DNA]</scope>
    <source>
        <strain evidence="4 5">BM-138-508</strain>
    </source>
</reference>
<keyword evidence="5" id="KW-1185">Reference proteome</keyword>
<name>A0ABR2UMM9_9PEZI</name>
<dbReference type="Proteomes" id="UP001408356">
    <property type="component" value="Unassembled WGS sequence"/>
</dbReference>
<comment type="caution">
    <text evidence="4">The sequence shown here is derived from an EMBL/GenBank/DDBJ whole genome shotgun (WGS) entry which is preliminary data.</text>
</comment>
<dbReference type="PANTHER" id="PTHR10578">
    <property type="entry name" value="S -2-HYDROXY-ACID OXIDASE-RELATED"/>
    <property type="match status" value="1"/>
</dbReference>
<dbReference type="Gene3D" id="3.20.20.70">
    <property type="entry name" value="Aldolase class I"/>
    <property type="match status" value="1"/>
</dbReference>
<dbReference type="Pfam" id="PF01070">
    <property type="entry name" value="FMN_dh"/>
    <property type="match status" value="1"/>
</dbReference>
<comment type="cofactor">
    <cofactor evidence="1">
        <name>FMN</name>
        <dbReference type="ChEBI" id="CHEBI:58210"/>
    </cofactor>
</comment>
<evidence type="ECO:0000313" key="5">
    <source>
        <dbReference type="Proteomes" id="UP001408356"/>
    </source>
</evidence>
<dbReference type="InterPro" id="IPR013785">
    <property type="entry name" value="Aldolase_TIM"/>
</dbReference>
<dbReference type="InterPro" id="IPR037396">
    <property type="entry name" value="FMN_HAD"/>
</dbReference>
<dbReference type="PANTHER" id="PTHR10578:SF140">
    <property type="entry name" value="FMN HYDROXY ACID DEHYDROGENASE DOMAIN-CONTAINING PROTEIN"/>
    <property type="match status" value="1"/>
</dbReference>
<evidence type="ECO:0000256" key="1">
    <source>
        <dbReference type="ARBA" id="ARBA00001917"/>
    </source>
</evidence>
<dbReference type="PROSITE" id="PS51349">
    <property type="entry name" value="FMN_HYDROXY_ACID_DH_2"/>
    <property type="match status" value="1"/>
</dbReference>
<accession>A0ABR2UMM9</accession>
<dbReference type="SUPFAM" id="SSF51395">
    <property type="entry name" value="FMN-linked oxidoreductases"/>
    <property type="match status" value="1"/>
</dbReference>
<sequence length="198" mass="21462">MQPLSTIVRDMELGCGDESRLTSYSCFCTASFFKFRWDISTAVLSNCGITATAQATSAIGVFNDYCALGMDKAQLVPTTYTIPLIIVSNHGRRNLDRSPSPPEVALEIYEKDSSIFHEAEIVADDGVRYGTDALKLLSLGVKAVGVERPFLFSNADGQPGIEKVAKVLKTEIAGDGANIGVADIKQITPDYVNWTPNY</sequence>
<organism evidence="4 5">
    <name type="scientific">Seiridium unicorne</name>
    <dbReference type="NCBI Taxonomy" id="138068"/>
    <lineage>
        <taxon>Eukaryota</taxon>
        <taxon>Fungi</taxon>
        <taxon>Dikarya</taxon>
        <taxon>Ascomycota</taxon>
        <taxon>Pezizomycotina</taxon>
        <taxon>Sordariomycetes</taxon>
        <taxon>Xylariomycetidae</taxon>
        <taxon>Amphisphaeriales</taxon>
        <taxon>Sporocadaceae</taxon>
        <taxon>Seiridium</taxon>
    </lineage>
</organism>